<evidence type="ECO:0000313" key="15">
    <source>
        <dbReference type="Proteomes" id="UP000587702"/>
    </source>
</evidence>
<dbReference type="GO" id="GO:0003676">
    <property type="term" value="F:nucleic acid binding"/>
    <property type="evidence" value="ECO:0007669"/>
    <property type="project" value="InterPro"/>
</dbReference>
<dbReference type="Proteomes" id="UP000559282">
    <property type="component" value="Unassembled WGS sequence"/>
</dbReference>
<reference evidence="9 10" key="1">
    <citation type="journal article" date="2019" name="Environ. Microbiol.">
        <title>Genomics insights into ecotype formation of ammonia-oxidizing archaea in the deep ocean.</title>
        <authorList>
            <person name="Wang Y."/>
            <person name="Huang J.M."/>
            <person name="Cui G.J."/>
            <person name="Nunoura T."/>
            <person name="Takaki Y."/>
            <person name="Li W.L."/>
            <person name="Li J."/>
            <person name="Gao Z.M."/>
            <person name="Takai K."/>
            <person name="Zhang A.Q."/>
            <person name="Stepanauskas R."/>
        </authorList>
    </citation>
    <scope>NUCLEOTIDE SEQUENCE [LARGE SCALE GENOMIC DNA]</scope>
    <source>
        <strain evidence="7 11">D1a</strain>
        <strain evidence="2 15">L14</strain>
        <strain evidence="4 14">L15a</strain>
        <strain evidence="8 10">L19a</strain>
        <strain evidence="6 12">T1C4</strain>
        <strain evidence="3 13">T1L11</strain>
        <strain evidence="5 9">T3L1</strain>
    </source>
</reference>
<sequence length="37" mass="4356">MHHKDGISSNNDWTNIIILCRACHNDEEKTVPKNRHK</sequence>
<evidence type="ECO:0000313" key="7">
    <source>
        <dbReference type="EMBL" id="NWK09182.1"/>
    </source>
</evidence>
<dbReference type="InterPro" id="IPR002711">
    <property type="entry name" value="HNH"/>
</dbReference>
<dbReference type="EMBL" id="JACATF010000026">
    <property type="protein sequence ID" value="NWK07941.1"/>
    <property type="molecule type" value="Genomic_DNA"/>
</dbReference>
<evidence type="ECO:0000259" key="1">
    <source>
        <dbReference type="Pfam" id="PF01844"/>
    </source>
</evidence>
<gene>
    <name evidence="6" type="ORF">HX847_05995</name>
    <name evidence="3" type="ORF">HX848_06765</name>
    <name evidence="7" type="ORF">HX852_05305</name>
    <name evidence="8" type="ORF">HX853_06965</name>
    <name evidence="5" type="ORF">HX854_06890</name>
    <name evidence="4" type="ORF">HX858_06190</name>
    <name evidence="2" type="ORF">HX860_06785</name>
</gene>
<feature type="domain" description="HNH" evidence="1">
    <location>
        <begin position="2"/>
        <end position="29"/>
    </location>
</feature>
<evidence type="ECO:0000313" key="13">
    <source>
        <dbReference type="Proteomes" id="UP000563820"/>
    </source>
</evidence>
<reference evidence="3" key="2">
    <citation type="submission" date="2020-06" db="EMBL/GenBank/DDBJ databases">
        <authorList>
            <person name="Wang Y."/>
        </authorList>
    </citation>
    <scope>NUCLEOTIDE SEQUENCE</scope>
    <source>
        <strain evidence="7">D1a</strain>
        <strain evidence="2">L14</strain>
        <strain evidence="4">L15a</strain>
        <strain evidence="8">L19a</strain>
        <strain evidence="6">T1C4</strain>
        <strain evidence="3">T1L11</strain>
        <strain evidence="5">T3L1</strain>
    </source>
</reference>
<name>A0A7K4MIP7_9ARCH</name>
<accession>A0A7K4MIP7</accession>
<dbReference type="Proteomes" id="UP000563820">
    <property type="component" value="Unassembled WGS sequence"/>
</dbReference>
<evidence type="ECO:0000313" key="6">
    <source>
        <dbReference type="EMBL" id="NWK07941.1"/>
    </source>
</evidence>
<dbReference type="Proteomes" id="UP000520052">
    <property type="component" value="Unassembled WGS sequence"/>
</dbReference>
<dbReference type="EMBL" id="JACATI010000009">
    <property type="protein sequence ID" value="NWJ20751.1"/>
    <property type="molecule type" value="Genomic_DNA"/>
</dbReference>
<evidence type="ECO:0000313" key="3">
    <source>
        <dbReference type="EMBL" id="NWJ29064.1"/>
    </source>
</evidence>
<keyword evidence="3" id="KW-0540">Nuclease</keyword>
<dbReference type="GO" id="GO:0008270">
    <property type="term" value="F:zinc ion binding"/>
    <property type="evidence" value="ECO:0007669"/>
    <property type="project" value="InterPro"/>
</dbReference>
<dbReference type="EMBL" id="JACATC010000008">
    <property type="protein sequence ID" value="NWJ84433.1"/>
    <property type="molecule type" value="Genomic_DNA"/>
</dbReference>
<dbReference type="Proteomes" id="UP000549797">
    <property type="component" value="Unassembled WGS sequence"/>
</dbReference>
<evidence type="ECO:0000313" key="4">
    <source>
        <dbReference type="EMBL" id="NWJ57323.1"/>
    </source>
</evidence>
<evidence type="ECO:0000313" key="12">
    <source>
        <dbReference type="Proteomes" id="UP000559282"/>
    </source>
</evidence>
<dbReference type="Proteomes" id="UP000575480">
    <property type="component" value="Unassembled WGS sequence"/>
</dbReference>
<evidence type="ECO:0000313" key="8">
    <source>
        <dbReference type="EMBL" id="NWK14354.1"/>
    </source>
</evidence>
<protein>
    <submittedName>
        <fullName evidence="3">HNH endonuclease</fullName>
    </submittedName>
</protein>
<keyword evidence="3" id="KW-0378">Hydrolase</keyword>
<dbReference type="Pfam" id="PF01844">
    <property type="entry name" value="HNH"/>
    <property type="match status" value="1"/>
</dbReference>
<evidence type="ECO:0000313" key="10">
    <source>
        <dbReference type="Proteomes" id="UP000535457"/>
    </source>
</evidence>
<evidence type="ECO:0000313" key="9">
    <source>
        <dbReference type="Proteomes" id="UP000520052"/>
    </source>
</evidence>
<evidence type="ECO:0000313" key="5">
    <source>
        <dbReference type="EMBL" id="NWJ84433.1"/>
    </source>
</evidence>
<proteinExistence type="predicted"/>
<dbReference type="EMBL" id="JACATJ010000008">
    <property type="protein sequence ID" value="NWK09182.1"/>
    <property type="molecule type" value="Genomic_DNA"/>
</dbReference>
<comment type="caution">
    <text evidence="3">The sequence shown here is derived from an EMBL/GenBank/DDBJ whole genome shotgun (WGS) entry which is preliminary data.</text>
</comment>
<dbReference type="EMBL" id="JACATE010000012">
    <property type="protein sequence ID" value="NWJ29064.1"/>
    <property type="molecule type" value="Genomic_DNA"/>
</dbReference>
<evidence type="ECO:0000313" key="11">
    <source>
        <dbReference type="Proteomes" id="UP000549797"/>
    </source>
</evidence>
<dbReference type="EMBL" id="JACATG010000013">
    <property type="protein sequence ID" value="NWK14354.1"/>
    <property type="molecule type" value="Genomic_DNA"/>
</dbReference>
<dbReference type="Proteomes" id="UP000587702">
    <property type="component" value="Unassembled WGS sequence"/>
</dbReference>
<keyword evidence="3" id="KW-0255">Endonuclease</keyword>
<evidence type="ECO:0000313" key="14">
    <source>
        <dbReference type="Proteomes" id="UP000575480"/>
    </source>
</evidence>
<organism evidence="3 13">
    <name type="scientific">Marine Group I thaumarchaeote</name>
    <dbReference type="NCBI Taxonomy" id="2511932"/>
    <lineage>
        <taxon>Archaea</taxon>
        <taxon>Nitrososphaerota</taxon>
        <taxon>Marine Group I</taxon>
    </lineage>
</organism>
<dbReference type="EMBL" id="JACATH010000005">
    <property type="protein sequence ID" value="NWJ57323.1"/>
    <property type="molecule type" value="Genomic_DNA"/>
</dbReference>
<dbReference type="Proteomes" id="UP000535457">
    <property type="component" value="Unassembled WGS sequence"/>
</dbReference>
<evidence type="ECO:0000313" key="2">
    <source>
        <dbReference type="EMBL" id="NWJ20751.1"/>
    </source>
</evidence>
<dbReference type="AlphaFoldDB" id="A0A7K4MIP7"/>
<dbReference type="GO" id="GO:0004519">
    <property type="term" value="F:endonuclease activity"/>
    <property type="evidence" value="ECO:0007669"/>
    <property type="project" value="UniProtKB-KW"/>
</dbReference>